<dbReference type="SUPFAM" id="SSF53335">
    <property type="entry name" value="S-adenosyl-L-methionine-dependent methyltransferases"/>
    <property type="match status" value="1"/>
</dbReference>
<evidence type="ECO:0000259" key="5">
    <source>
        <dbReference type="Pfam" id="PF08241"/>
    </source>
</evidence>
<dbReference type="InterPro" id="IPR025774">
    <property type="entry name" value="PiNMT-like"/>
</dbReference>
<dbReference type="EMBL" id="LATL02000230">
    <property type="protein sequence ID" value="KMW70220.1"/>
    <property type="molecule type" value="Genomic_DNA"/>
</dbReference>
<dbReference type="PROSITE" id="PS51581">
    <property type="entry name" value="SAM_GTMT"/>
    <property type="match status" value="1"/>
</dbReference>
<feature type="region of interest" description="SAM motif III" evidence="4">
    <location>
        <begin position="35"/>
        <end position="44"/>
    </location>
</feature>
<sequence>MALSFPDASFDVVWSVEAGPHMPDKAIFAKELLRVVKPGGVLVVADWNQRDDRQIPLNVW</sequence>
<dbReference type="Pfam" id="PF08241">
    <property type="entry name" value="Methyltransf_11"/>
    <property type="match status" value="1"/>
</dbReference>
<organism evidence="6 7">
    <name type="scientific">Limnoraphis robusta CS-951</name>
    <dbReference type="NCBI Taxonomy" id="1637645"/>
    <lineage>
        <taxon>Bacteria</taxon>
        <taxon>Bacillati</taxon>
        <taxon>Cyanobacteriota</taxon>
        <taxon>Cyanophyceae</taxon>
        <taxon>Oscillatoriophycideae</taxon>
        <taxon>Oscillatoriales</taxon>
        <taxon>Sirenicapillariaceae</taxon>
        <taxon>Limnoraphis</taxon>
    </lineage>
</organism>
<gene>
    <name evidence="6" type="ORF">WN50_36970</name>
</gene>
<proteinExistence type="inferred from homology"/>
<protein>
    <submittedName>
        <fullName evidence="6">Delta(24)-sterol C-methyltransferase</fullName>
    </submittedName>
</protein>
<evidence type="ECO:0000256" key="2">
    <source>
        <dbReference type="ARBA" id="ARBA00022679"/>
    </source>
</evidence>
<dbReference type="PATRIC" id="fig|1637645.4.peg.4564"/>
<comment type="caution">
    <text evidence="6">The sequence shown here is derived from an EMBL/GenBank/DDBJ whole genome shotgun (WGS) entry which is preliminary data.</text>
</comment>
<dbReference type="GO" id="GO:0032259">
    <property type="term" value="P:methylation"/>
    <property type="evidence" value="ECO:0007669"/>
    <property type="project" value="UniProtKB-UniRule"/>
</dbReference>
<feature type="non-terminal residue" evidence="6">
    <location>
        <position position="60"/>
    </location>
</feature>
<dbReference type="InterPro" id="IPR013216">
    <property type="entry name" value="Methyltransf_11"/>
</dbReference>
<dbReference type="InterPro" id="IPR050447">
    <property type="entry name" value="Erg6_SMT_methyltransf"/>
</dbReference>
<reference evidence="6 7" key="1">
    <citation type="submission" date="2015-06" db="EMBL/GenBank/DDBJ databases">
        <title>Draft genome assembly of filamentous brackish cyanobacterium Limnoraphis robusta strain CS-951.</title>
        <authorList>
            <person name="Willis A."/>
            <person name="Parks M."/>
            <person name="Burford M.A."/>
        </authorList>
    </citation>
    <scope>NUCLEOTIDE SEQUENCE [LARGE SCALE GENOMIC DNA]</scope>
    <source>
        <strain evidence="6 7">CS-951</strain>
    </source>
</reference>
<dbReference type="PANTHER" id="PTHR44068:SF11">
    <property type="entry name" value="GERANYL DIPHOSPHATE 2-C-METHYLTRANSFERASE"/>
    <property type="match status" value="1"/>
</dbReference>
<name>A0A0J9EYF1_9CYAN</name>
<accession>A0A0J9EYF1</accession>
<dbReference type="Gene3D" id="3.40.50.150">
    <property type="entry name" value="Vaccinia Virus protein VP39"/>
    <property type="match status" value="1"/>
</dbReference>
<evidence type="ECO:0000256" key="1">
    <source>
        <dbReference type="ARBA" id="ARBA00022603"/>
    </source>
</evidence>
<feature type="region of interest" description="SAM motif II" evidence="4">
    <location>
        <begin position="8"/>
        <end position="16"/>
    </location>
</feature>
<dbReference type="PANTHER" id="PTHR44068">
    <property type="entry name" value="ZGC:194242"/>
    <property type="match status" value="1"/>
</dbReference>
<dbReference type="InterPro" id="IPR029063">
    <property type="entry name" value="SAM-dependent_MTases_sf"/>
</dbReference>
<comment type="caution">
    <text evidence="4">Lacks conserved residue(s) required for the propagation of feature annotation.</text>
</comment>
<evidence type="ECO:0000256" key="4">
    <source>
        <dbReference type="PROSITE-ProRule" id="PRU00914"/>
    </source>
</evidence>
<evidence type="ECO:0000313" key="7">
    <source>
        <dbReference type="Proteomes" id="UP000033607"/>
    </source>
</evidence>
<keyword evidence="3 4" id="KW-0949">S-adenosyl-L-methionine</keyword>
<dbReference type="Proteomes" id="UP000033607">
    <property type="component" value="Unassembled WGS sequence"/>
</dbReference>
<keyword evidence="1 4" id="KW-0489">Methyltransferase</keyword>
<keyword evidence="2 4" id="KW-0808">Transferase</keyword>
<comment type="similarity">
    <text evidence="4">Belongs to the class I-like SAM-binding methyltransferase superfamily. gTMT family.</text>
</comment>
<evidence type="ECO:0000313" key="6">
    <source>
        <dbReference type="EMBL" id="KMW70220.1"/>
    </source>
</evidence>
<dbReference type="GO" id="GO:0008757">
    <property type="term" value="F:S-adenosylmethionine-dependent methyltransferase activity"/>
    <property type="evidence" value="ECO:0007669"/>
    <property type="project" value="InterPro"/>
</dbReference>
<evidence type="ECO:0000256" key="3">
    <source>
        <dbReference type="ARBA" id="ARBA00022691"/>
    </source>
</evidence>
<feature type="domain" description="Methyltransferase type 11" evidence="5">
    <location>
        <begin position="2"/>
        <end position="44"/>
    </location>
</feature>
<dbReference type="AlphaFoldDB" id="A0A0J9EYF1"/>